<feature type="domain" description="FAD-binding PCMH-type" evidence="6">
    <location>
        <begin position="49"/>
        <end position="219"/>
    </location>
</feature>
<keyword evidence="4" id="KW-0274">FAD</keyword>
<dbReference type="KEGG" id="scad:DN051_36900"/>
<comment type="similarity">
    <text evidence="2">Belongs to the oxygen-dependent FAD-linked oxidoreductase family.</text>
</comment>
<keyword evidence="8" id="KW-1185">Reference proteome</keyword>
<evidence type="ECO:0000256" key="2">
    <source>
        <dbReference type="ARBA" id="ARBA00005466"/>
    </source>
</evidence>
<dbReference type="SUPFAM" id="SSF56176">
    <property type="entry name" value="FAD-binding/transporter-associated domain-like"/>
    <property type="match status" value="1"/>
</dbReference>
<evidence type="ECO:0000256" key="3">
    <source>
        <dbReference type="ARBA" id="ARBA00022630"/>
    </source>
</evidence>
<organism evidence="7 8">
    <name type="scientific">Streptomyces cadmiisoli</name>
    <dbReference type="NCBI Taxonomy" id="2184053"/>
    <lineage>
        <taxon>Bacteria</taxon>
        <taxon>Bacillati</taxon>
        <taxon>Actinomycetota</taxon>
        <taxon>Actinomycetes</taxon>
        <taxon>Kitasatosporales</taxon>
        <taxon>Streptomycetaceae</taxon>
        <taxon>Streptomyces</taxon>
        <taxon>Streptomyces aurantiacus group</taxon>
    </lineage>
</organism>
<dbReference type="GO" id="GO:0016491">
    <property type="term" value="F:oxidoreductase activity"/>
    <property type="evidence" value="ECO:0007669"/>
    <property type="project" value="UniProtKB-KW"/>
</dbReference>
<evidence type="ECO:0000313" key="8">
    <source>
        <dbReference type="Proteomes" id="UP000249616"/>
    </source>
</evidence>
<dbReference type="InterPro" id="IPR050416">
    <property type="entry name" value="FAD-linked_Oxidoreductase"/>
</dbReference>
<evidence type="ECO:0000256" key="5">
    <source>
        <dbReference type="ARBA" id="ARBA00023002"/>
    </source>
</evidence>
<dbReference type="InterPro" id="IPR036318">
    <property type="entry name" value="FAD-bd_PCMH-like_sf"/>
</dbReference>
<dbReference type="GO" id="GO:0071949">
    <property type="term" value="F:FAD binding"/>
    <property type="evidence" value="ECO:0007669"/>
    <property type="project" value="InterPro"/>
</dbReference>
<evidence type="ECO:0000256" key="4">
    <source>
        <dbReference type="ARBA" id="ARBA00022827"/>
    </source>
</evidence>
<evidence type="ECO:0000259" key="6">
    <source>
        <dbReference type="PROSITE" id="PS51387"/>
    </source>
</evidence>
<dbReference type="RefSeq" id="WP_112441082.1">
    <property type="nucleotide sequence ID" value="NZ_CP030073.1"/>
</dbReference>
<evidence type="ECO:0000256" key="1">
    <source>
        <dbReference type="ARBA" id="ARBA00001974"/>
    </source>
</evidence>
<dbReference type="AlphaFoldDB" id="A0A2Z4J935"/>
<dbReference type="InterPro" id="IPR012951">
    <property type="entry name" value="BBE"/>
</dbReference>
<dbReference type="PROSITE" id="PS51387">
    <property type="entry name" value="FAD_PCMH"/>
    <property type="match status" value="1"/>
</dbReference>
<dbReference type="PANTHER" id="PTHR42973:SF39">
    <property type="entry name" value="FAD-BINDING PCMH-TYPE DOMAIN-CONTAINING PROTEIN"/>
    <property type="match status" value="1"/>
</dbReference>
<accession>A0A2Z4J935</accession>
<dbReference type="InterPro" id="IPR006094">
    <property type="entry name" value="Oxid_FAD_bind_N"/>
</dbReference>
<dbReference type="Gene3D" id="3.30.43.10">
    <property type="entry name" value="Uridine Diphospho-n-acetylenolpyruvylglucosamine Reductase, domain 2"/>
    <property type="match status" value="1"/>
</dbReference>
<sequence>MAPGNSHDISARHLWERELETLTADAVGPVLTPGAAGYEDEIAVFNPAVTHSPAVVVGATGPEDVSLAVRTAGRLGLNIAVLNTGHGPSVPATGDTLLITTSRMSDLVIDPCTRTARVQAGVRFQQLVTSAAAHGLAPLPGSSPTVGVIGYTLGGGGSATMGRKYGWAADHVTALEVVTADGEPHRVSADTESDLFSALLGGKSNFGVVTAMECALFPVTHLYAGTLCFSGADARAALESYRRFTATAPDDMTSGIAFLDFAPLPGLPAFMQGKPVVAIRISHVGQGDEGGRLIAPLRQAAPVLLDTVSVKPYTEFGSIGMDPADPAPAVEHFGLLTEMTESTVDALADTVDPHSGNRVNLIDIRQLGGAYSRPPATANAVGARDAAFAIFALTVVPPGQDVAAYANTGLELFDRLAPWLSKRKHPGFLSPADATGQQTQKAYDPDVYEWLRAVKTRYDPDNRFRVNHNIPPYETA</sequence>
<gene>
    <name evidence="7" type="ORF">DN051_36900</name>
</gene>
<reference evidence="7 8" key="1">
    <citation type="journal article" date="2019" name="Int. J. Syst. Evol. Microbiol.">
        <title>Streptomyces cadmiisoli sp. nov., a novel actinomycete isolated from cadmium-contaminated soil.</title>
        <authorList>
            <person name="Li K."/>
            <person name="Tang X."/>
            <person name="Zhao J."/>
            <person name="Guo Y."/>
            <person name="Tang Y."/>
            <person name="Gao J."/>
        </authorList>
    </citation>
    <scope>NUCLEOTIDE SEQUENCE [LARGE SCALE GENOMIC DNA]</scope>
    <source>
        <strain evidence="7 8">ZFG47</strain>
    </source>
</reference>
<dbReference type="EMBL" id="CP030073">
    <property type="protein sequence ID" value="AWW41559.1"/>
    <property type="molecule type" value="Genomic_DNA"/>
</dbReference>
<keyword evidence="3" id="KW-0285">Flavoprotein</keyword>
<dbReference type="Pfam" id="PF08031">
    <property type="entry name" value="BBE"/>
    <property type="match status" value="1"/>
</dbReference>
<dbReference type="InterPro" id="IPR016167">
    <property type="entry name" value="FAD-bd_PCMH_sub1"/>
</dbReference>
<dbReference type="Pfam" id="PF01565">
    <property type="entry name" value="FAD_binding_4"/>
    <property type="match status" value="1"/>
</dbReference>
<evidence type="ECO:0000313" key="7">
    <source>
        <dbReference type="EMBL" id="AWW41559.1"/>
    </source>
</evidence>
<dbReference type="Gene3D" id="3.30.465.10">
    <property type="match status" value="1"/>
</dbReference>
<proteinExistence type="inferred from homology"/>
<dbReference type="Proteomes" id="UP000249616">
    <property type="component" value="Chromosome"/>
</dbReference>
<name>A0A2Z4J935_9ACTN</name>
<dbReference type="Gene3D" id="3.40.462.20">
    <property type="match status" value="1"/>
</dbReference>
<dbReference type="PANTHER" id="PTHR42973">
    <property type="entry name" value="BINDING OXIDOREDUCTASE, PUTATIVE (AFU_ORTHOLOGUE AFUA_1G17690)-RELATED"/>
    <property type="match status" value="1"/>
</dbReference>
<dbReference type="InterPro" id="IPR016169">
    <property type="entry name" value="FAD-bd_PCMH_sub2"/>
</dbReference>
<protein>
    <recommendedName>
        <fullName evidence="6">FAD-binding PCMH-type domain-containing protein</fullName>
    </recommendedName>
</protein>
<dbReference type="InterPro" id="IPR016166">
    <property type="entry name" value="FAD-bd_PCMH"/>
</dbReference>
<comment type="cofactor">
    <cofactor evidence="1">
        <name>FAD</name>
        <dbReference type="ChEBI" id="CHEBI:57692"/>
    </cofactor>
</comment>
<keyword evidence="5" id="KW-0560">Oxidoreductase</keyword>